<dbReference type="Gene3D" id="2.60.40.10">
    <property type="entry name" value="Immunoglobulins"/>
    <property type="match status" value="2"/>
</dbReference>
<keyword evidence="4" id="KW-1185">Reference proteome</keyword>
<dbReference type="InterPro" id="IPR035986">
    <property type="entry name" value="PKD_dom_sf"/>
</dbReference>
<dbReference type="InterPro" id="IPR013783">
    <property type="entry name" value="Ig-like_fold"/>
</dbReference>
<dbReference type="Pfam" id="PF00801">
    <property type="entry name" value="PKD"/>
    <property type="match status" value="2"/>
</dbReference>
<dbReference type="PROSITE" id="PS50093">
    <property type="entry name" value="PKD"/>
    <property type="match status" value="1"/>
</dbReference>
<name>A0ABU3BPB2_9BACT</name>
<gene>
    <name evidence="3" type="ORF">RM540_04695</name>
</gene>
<accession>A0ABU3BPB2</accession>
<feature type="chain" id="PRO_5045174825" evidence="1">
    <location>
        <begin position="19"/>
        <end position="330"/>
    </location>
</feature>
<evidence type="ECO:0000259" key="2">
    <source>
        <dbReference type="PROSITE" id="PS50093"/>
    </source>
</evidence>
<dbReference type="RefSeq" id="WP_311662382.1">
    <property type="nucleotide sequence ID" value="NZ_JAVRHT010000007.1"/>
</dbReference>
<evidence type="ECO:0000313" key="4">
    <source>
        <dbReference type="Proteomes" id="UP001267426"/>
    </source>
</evidence>
<keyword evidence="1" id="KW-0732">Signal</keyword>
<feature type="signal peptide" evidence="1">
    <location>
        <begin position="1"/>
        <end position="18"/>
    </location>
</feature>
<comment type="caution">
    <text evidence="3">The sequence shown here is derived from an EMBL/GenBank/DDBJ whole genome shotgun (WGS) entry which is preliminary data.</text>
</comment>
<sequence length="330" mass="34212">MPISSRFRPLLLGTLALAAGLTACDNFEDNLDFEAGDSRTIVGASSVEVAPEIRYMADTTATGVTITSVDVETDPTTTVPYYIQAYTIDQTYAWNVEGPGNPTGVVRRDGEYYDVTFGTRGAYTVTVSDGTYAGTEDVTVTEPPSVGACAATSSSLVRNGDNVTYRVVEGDPITFSAVTAGRLDSEVSITYGVDGPDADTAPDVVPVASFPVTYTYPEAGSYDATIVVENEDGSDSCTLDIEVREPVTISECTAQPSAVPVGGAVQFNGVVNSLVGDASVSVDYGNGVTANNVSLPLQYTYNTAGTYTATITAANARSNASCTVGVTVGS</sequence>
<dbReference type="SUPFAM" id="SSF49299">
    <property type="entry name" value="PKD domain"/>
    <property type="match status" value="1"/>
</dbReference>
<dbReference type="InterPro" id="IPR000601">
    <property type="entry name" value="PKD_dom"/>
</dbReference>
<dbReference type="InterPro" id="IPR022409">
    <property type="entry name" value="PKD/Chitinase_dom"/>
</dbReference>
<proteinExistence type="predicted"/>
<dbReference type="Proteomes" id="UP001267426">
    <property type="component" value="Unassembled WGS sequence"/>
</dbReference>
<dbReference type="PROSITE" id="PS51257">
    <property type="entry name" value="PROKAR_LIPOPROTEIN"/>
    <property type="match status" value="1"/>
</dbReference>
<feature type="domain" description="PKD" evidence="2">
    <location>
        <begin position="283"/>
        <end position="330"/>
    </location>
</feature>
<evidence type="ECO:0000256" key="1">
    <source>
        <dbReference type="SAM" id="SignalP"/>
    </source>
</evidence>
<reference evidence="3 4" key="1">
    <citation type="submission" date="2023-09" db="EMBL/GenBank/DDBJ databases">
        <authorList>
            <person name="Rey-Velasco X."/>
        </authorList>
    </citation>
    <scope>NUCLEOTIDE SEQUENCE [LARGE SCALE GENOMIC DNA]</scope>
    <source>
        <strain evidence="3 4">F394</strain>
    </source>
</reference>
<dbReference type="EMBL" id="JAVRHT010000007">
    <property type="protein sequence ID" value="MDT0631041.1"/>
    <property type="molecule type" value="Genomic_DNA"/>
</dbReference>
<dbReference type="SMART" id="SM00089">
    <property type="entry name" value="PKD"/>
    <property type="match status" value="2"/>
</dbReference>
<evidence type="ECO:0000313" key="3">
    <source>
        <dbReference type="EMBL" id="MDT0631041.1"/>
    </source>
</evidence>
<protein>
    <submittedName>
        <fullName evidence="3">PKD domain-containing protein</fullName>
    </submittedName>
</protein>
<organism evidence="3 4">
    <name type="scientific">Rubrivirga litoralis</name>
    <dbReference type="NCBI Taxonomy" id="3075598"/>
    <lineage>
        <taxon>Bacteria</taxon>
        <taxon>Pseudomonadati</taxon>
        <taxon>Rhodothermota</taxon>
        <taxon>Rhodothermia</taxon>
        <taxon>Rhodothermales</taxon>
        <taxon>Rubricoccaceae</taxon>
        <taxon>Rubrivirga</taxon>
    </lineage>
</organism>